<evidence type="ECO:0000256" key="3">
    <source>
        <dbReference type="ARBA" id="ARBA00022729"/>
    </source>
</evidence>
<dbReference type="InterPro" id="IPR011659">
    <property type="entry name" value="WD40"/>
</dbReference>
<dbReference type="EMBL" id="JADFFL010000001">
    <property type="protein sequence ID" value="MBE9660267.1"/>
    <property type="molecule type" value="Genomic_DNA"/>
</dbReference>
<dbReference type="InterPro" id="IPR011042">
    <property type="entry name" value="6-blade_b-propeller_TolB-like"/>
</dbReference>
<dbReference type="Pfam" id="PF00930">
    <property type="entry name" value="DPPIV_N"/>
    <property type="match status" value="1"/>
</dbReference>
<keyword evidence="3 6" id="KW-0732">Signal</keyword>
<feature type="signal peptide" evidence="6">
    <location>
        <begin position="1"/>
        <end position="18"/>
    </location>
</feature>
<proteinExistence type="inferred from homology"/>
<comment type="caution">
    <text evidence="9">The sequence shown here is derived from an EMBL/GenBank/DDBJ whole genome shotgun (WGS) entry which is preliminary data.</text>
</comment>
<reference evidence="9" key="1">
    <citation type="submission" date="2020-10" db="EMBL/GenBank/DDBJ databases">
        <title>Mucilaginibacter mali sp. nov., isolated from rhizosphere soil of apple orchard.</title>
        <authorList>
            <person name="Lee J.-S."/>
            <person name="Kim H.S."/>
            <person name="Kim J.-S."/>
        </authorList>
    </citation>
    <scope>NUCLEOTIDE SEQUENCE</scope>
    <source>
        <strain evidence="9">KCTC 22746</strain>
    </source>
</reference>
<feature type="domain" description="Dipeptidylpeptidase IV N-terminal" evidence="8">
    <location>
        <begin position="302"/>
        <end position="429"/>
    </location>
</feature>
<gene>
    <name evidence="9" type="ORF">IRJ16_00075</name>
</gene>
<accession>A0A929KSB5</accession>
<keyword evidence="10" id="KW-1185">Reference proteome</keyword>
<evidence type="ECO:0000259" key="8">
    <source>
        <dbReference type="Pfam" id="PF00930"/>
    </source>
</evidence>
<evidence type="ECO:0000256" key="1">
    <source>
        <dbReference type="ARBA" id="ARBA00010040"/>
    </source>
</evidence>
<keyword evidence="2" id="KW-0645">Protease</keyword>
<evidence type="ECO:0000256" key="5">
    <source>
        <dbReference type="ARBA" id="ARBA00022825"/>
    </source>
</evidence>
<feature type="domain" description="Peptidase S9 prolyl oligopeptidase catalytic" evidence="7">
    <location>
        <begin position="469"/>
        <end position="680"/>
    </location>
</feature>
<evidence type="ECO:0000256" key="6">
    <source>
        <dbReference type="SAM" id="SignalP"/>
    </source>
</evidence>
<dbReference type="Pfam" id="PF07676">
    <property type="entry name" value="PD40"/>
    <property type="match status" value="2"/>
</dbReference>
<sequence length="680" mass="76256">MKKPLLILLTMTAMGAQAQVKQNLTPETLWKLGRLGSENITPDGKQVLFSVSHPNMEQNKSDVHFYTVPITGGPMKQITKEPGGKQILDVAVGGKVTYFADGIIWQMNIDGSNVAKITTNALEDIDNVRLSPDGKKVIFSREVDMEKIQGKDKYADLPKSNAYVFTDLNFRHWDTWNSGKVSHVFVADIADGKITNEKDILAGEPYDVPQKPSGGVEDMIFSHDGKSIVYVCKKKVGKEYAQSTNTNLYIYDIESGKTANLTEGMNGYDTAPLFSPDGTKLAWLSMKEDGFEADKNDIILKDKKTGKQVNLTEKWDESISAFRFSNDQKKIFFLAVHNGTEQLFEIDLSKTLGSVDAIKQITKGQWDVNGIVAQAANTLIVNRVDMNHAAEMYAVDLSNGAMHKITTINDKAYDALNLSDVKERHIKTTDGKDMLAWVIYPPNFDPAKKYPTLLYCQGGPQSALSQFYSFRWNFQLMAAQGYIVIAPNRRGMPGHGVEWNKQISGDWGGQPIRDYLSAIDDIAKESYVDKARLGCVGASYGGYSVFMLAGVHKGRFKSFIAHDGLFDLKSWYGTTEELWFANKDLGGNYWDHGNKVAANTYENFNPSNMVNKWNTPIMIIQGGKDFRVPIEQGLQAFQAAQLKGIKSKLLYLPEENHWVIKPQNSIVWQREFYNWLKETL</sequence>
<dbReference type="Pfam" id="PF00326">
    <property type="entry name" value="Peptidase_S9"/>
    <property type="match status" value="1"/>
</dbReference>
<dbReference type="SUPFAM" id="SSF53474">
    <property type="entry name" value="alpha/beta-Hydrolases"/>
    <property type="match status" value="1"/>
</dbReference>
<comment type="similarity">
    <text evidence="1">Belongs to the peptidase S9C family.</text>
</comment>
<dbReference type="GO" id="GO:0006508">
    <property type="term" value="P:proteolysis"/>
    <property type="evidence" value="ECO:0007669"/>
    <property type="project" value="UniProtKB-KW"/>
</dbReference>
<protein>
    <submittedName>
        <fullName evidence="9">S9 family peptidase</fullName>
    </submittedName>
</protein>
<evidence type="ECO:0000313" key="9">
    <source>
        <dbReference type="EMBL" id="MBE9660267.1"/>
    </source>
</evidence>
<evidence type="ECO:0000259" key="7">
    <source>
        <dbReference type="Pfam" id="PF00326"/>
    </source>
</evidence>
<dbReference type="InterPro" id="IPR029058">
    <property type="entry name" value="AB_hydrolase_fold"/>
</dbReference>
<dbReference type="Gene3D" id="2.120.10.30">
    <property type="entry name" value="TolB, C-terminal domain"/>
    <property type="match status" value="1"/>
</dbReference>
<evidence type="ECO:0000256" key="4">
    <source>
        <dbReference type="ARBA" id="ARBA00022801"/>
    </source>
</evidence>
<dbReference type="Gene3D" id="3.40.50.1820">
    <property type="entry name" value="alpha/beta hydrolase"/>
    <property type="match status" value="1"/>
</dbReference>
<keyword evidence="4" id="KW-0378">Hydrolase</keyword>
<dbReference type="InterPro" id="IPR001375">
    <property type="entry name" value="Peptidase_S9_cat"/>
</dbReference>
<dbReference type="RefSeq" id="WP_194109475.1">
    <property type="nucleotide sequence ID" value="NZ_JADFFL010000001.1"/>
</dbReference>
<feature type="chain" id="PRO_5038125844" evidence="6">
    <location>
        <begin position="19"/>
        <end position="680"/>
    </location>
</feature>
<dbReference type="SUPFAM" id="SSF82171">
    <property type="entry name" value="DPP6 N-terminal domain-like"/>
    <property type="match status" value="1"/>
</dbReference>
<organism evidence="9 10">
    <name type="scientific">Mucilaginibacter myungsuensis</name>
    <dbReference type="NCBI Taxonomy" id="649104"/>
    <lineage>
        <taxon>Bacteria</taxon>
        <taxon>Pseudomonadati</taxon>
        <taxon>Bacteroidota</taxon>
        <taxon>Sphingobacteriia</taxon>
        <taxon>Sphingobacteriales</taxon>
        <taxon>Sphingobacteriaceae</taxon>
        <taxon>Mucilaginibacter</taxon>
    </lineage>
</organism>
<evidence type="ECO:0000256" key="2">
    <source>
        <dbReference type="ARBA" id="ARBA00022670"/>
    </source>
</evidence>
<dbReference type="GO" id="GO:0004252">
    <property type="term" value="F:serine-type endopeptidase activity"/>
    <property type="evidence" value="ECO:0007669"/>
    <property type="project" value="TreeGrafter"/>
</dbReference>
<keyword evidence="5" id="KW-0720">Serine protease</keyword>
<dbReference type="Proteomes" id="UP000622475">
    <property type="component" value="Unassembled WGS sequence"/>
</dbReference>
<evidence type="ECO:0000313" key="10">
    <source>
        <dbReference type="Proteomes" id="UP000622475"/>
    </source>
</evidence>
<dbReference type="FunFam" id="3.40.50.1820:FF:000028">
    <property type="entry name" value="S9 family peptidase"/>
    <property type="match status" value="1"/>
</dbReference>
<dbReference type="Gene3D" id="2.130.10.10">
    <property type="entry name" value="YVTN repeat-like/Quinoprotein amine dehydrogenase"/>
    <property type="match status" value="1"/>
</dbReference>
<dbReference type="InterPro" id="IPR015943">
    <property type="entry name" value="WD40/YVTN_repeat-like_dom_sf"/>
</dbReference>
<name>A0A929KSB5_9SPHI</name>
<dbReference type="InterPro" id="IPR002469">
    <property type="entry name" value="Peptidase_S9B_N"/>
</dbReference>
<dbReference type="PANTHER" id="PTHR42776:SF13">
    <property type="entry name" value="DIPEPTIDYL-PEPTIDASE 5"/>
    <property type="match status" value="1"/>
</dbReference>
<dbReference type="AlphaFoldDB" id="A0A929KSB5"/>
<dbReference type="PANTHER" id="PTHR42776">
    <property type="entry name" value="SERINE PEPTIDASE S9 FAMILY MEMBER"/>
    <property type="match status" value="1"/>
</dbReference>